<evidence type="ECO:0000256" key="11">
    <source>
        <dbReference type="ARBA" id="ARBA00023235"/>
    </source>
</evidence>
<evidence type="ECO:0000256" key="16">
    <source>
        <dbReference type="SAM" id="MobiDB-lite"/>
    </source>
</evidence>
<dbReference type="CDD" id="cd17992">
    <property type="entry name" value="DEXHc_RecG"/>
    <property type="match status" value="1"/>
</dbReference>
<keyword evidence="10 15" id="KW-0234">DNA repair</keyword>
<proteinExistence type="inferred from homology"/>
<evidence type="ECO:0000256" key="3">
    <source>
        <dbReference type="ARBA" id="ARBA00022741"/>
    </source>
</evidence>
<dbReference type="PANTHER" id="PTHR47964:SF1">
    <property type="entry name" value="ATP-DEPENDENT DNA HELICASE HOMOLOG RECG, CHLOROPLASTIC"/>
    <property type="match status" value="1"/>
</dbReference>
<dbReference type="NCBIfam" id="NF008168">
    <property type="entry name" value="PRK10917.2-2"/>
    <property type="match status" value="1"/>
</dbReference>
<dbReference type="SMART" id="SM00487">
    <property type="entry name" value="DEXDc"/>
    <property type="match status" value="1"/>
</dbReference>
<dbReference type="Gene3D" id="2.40.50.140">
    <property type="entry name" value="Nucleic acid-binding proteins"/>
    <property type="match status" value="1"/>
</dbReference>
<dbReference type="SUPFAM" id="SSF52540">
    <property type="entry name" value="P-loop containing nucleoside triphosphate hydrolases"/>
    <property type="match status" value="2"/>
</dbReference>
<evidence type="ECO:0000256" key="15">
    <source>
        <dbReference type="RuleBase" id="RU363016"/>
    </source>
</evidence>
<dbReference type="InterPro" id="IPR014001">
    <property type="entry name" value="Helicase_ATP-bd"/>
</dbReference>
<dbReference type="InterPro" id="IPR047112">
    <property type="entry name" value="RecG/Mfd"/>
</dbReference>
<evidence type="ECO:0000256" key="7">
    <source>
        <dbReference type="ARBA" id="ARBA00022840"/>
    </source>
</evidence>
<comment type="catalytic activity">
    <reaction evidence="12 15">
        <text>Couples ATP hydrolysis with the unwinding of duplex DNA by translocating in the 3'-5' direction.</text>
        <dbReference type="EC" id="5.6.2.4"/>
    </reaction>
</comment>
<evidence type="ECO:0000256" key="6">
    <source>
        <dbReference type="ARBA" id="ARBA00022806"/>
    </source>
</evidence>
<dbReference type="GO" id="GO:0043138">
    <property type="term" value="F:3'-5' DNA helicase activity"/>
    <property type="evidence" value="ECO:0007669"/>
    <property type="project" value="UniProtKB-EC"/>
</dbReference>
<dbReference type="InterPro" id="IPR027417">
    <property type="entry name" value="P-loop_NTPase"/>
</dbReference>
<dbReference type="InterPro" id="IPR033454">
    <property type="entry name" value="RecG_wedge"/>
</dbReference>
<evidence type="ECO:0000256" key="9">
    <source>
        <dbReference type="ARBA" id="ARBA00023172"/>
    </source>
</evidence>
<dbReference type="GO" id="GO:0006281">
    <property type="term" value="P:DNA repair"/>
    <property type="evidence" value="ECO:0007669"/>
    <property type="project" value="UniProtKB-UniRule"/>
</dbReference>
<dbReference type="InterPro" id="IPR012340">
    <property type="entry name" value="NA-bd_OB-fold"/>
</dbReference>
<dbReference type="NCBIfam" id="NF008166">
    <property type="entry name" value="PRK10917.1-4"/>
    <property type="match status" value="1"/>
</dbReference>
<keyword evidence="7 15" id="KW-0067">ATP-binding</keyword>
<evidence type="ECO:0000313" key="20">
    <source>
        <dbReference type="Proteomes" id="UP000243096"/>
    </source>
</evidence>
<dbReference type="EC" id="5.6.2.4" evidence="13 15"/>
<evidence type="ECO:0000256" key="12">
    <source>
        <dbReference type="ARBA" id="ARBA00034617"/>
    </source>
</evidence>
<keyword evidence="11" id="KW-0413">Isomerase</keyword>
<dbReference type="Pfam" id="PF00270">
    <property type="entry name" value="DEAD"/>
    <property type="match status" value="1"/>
</dbReference>
<keyword evidence="3 15" id="KW-0547">Nucleotide-binding</keyword>
<dbReference type="Gene3D" id="3.40.50.300">
    <property type="entry name" value="P-loop containing nucleotide triphosphate hydrolases"/>
    <property type="match status" value="2"/>
</dbReference>
<comment type="function">
    <text evidence="15">Plays a critical role in recombination and DNA repair. Helps process Holliday junction intermediates to mature products by catalyzing branch migration. Has replication fork regression activity, unwinds stalled or blocked replication forks to make a HJ that can be resolved. Has a DNA unwinding activity characteristic of a DNA helicase with 3'-5' polarity.</text>
</comment>
<dbReference type="SUPFAM" id="SSF50249">
    <property type="entry name" value="Nucleic acid-binding proteins"/>
    <property type="match status" value="1"/>
</dbReference>
<dbReference type="GO" id="GO:0005524">
    <property type="term" value="F:ATP binding"/>
    <property type="evidence" value="ECO:0007669"/>
    <property type="project" value="UniProtKB-KW"/>
</dbReference>
<reference evidence="19 20" key="1">
    <citation type="submission" date="2018-01" db="EMBL/GenBank/DDBJ databases">
        <title>Genomic Encyclopedia of Type Strains, Phase III (KMG-III): the genomes of soil and plant-associated and newly described type strains.</title>
        <authorList>
            <person name="Whitman W."/>
        </authorList>
    </citation>
    <scope>NUCLEOTIDE SEQUENCE [LARGE SCALE GENOMIC DNA]</scope>
    <source>
        <strain evidence="19 20">HKI456</strain>
    </source>
</reference>
<dbReference type="PANTHER" id="PTHR47964">
    <property type="entry name" value="ATP-DEPENDENT DNA HELICASE HOMOLOG RECG, CHLOROPLASTIC"/>
    <property type="match status" value="1"/>
</dbReference>
<dbReference type="FunFam" id="3.40.50.300:FF:000391">
    <property type="entry name" value="ATP-dependent DNA helicase RecG"/>
    <property type="match status" value="1"/>
</dbReference>
<dbReference type="InterPro" id="IPR004609">
    <property type="entry name" value="ATP-dep_DNA_helicase_RecG"/>
</dbReference>
<feature type="compositionally biased region" description="Low complexity" evidence="16">
    <location>
        <begin position="120"/>
        <end position="130"/>
    </location>
</feature>
<dbReference type="InterPro" id="IPR045562">
    <property type="entry name" value="RecG_dom3_C"/>
</dbReference>
<feature type="compositionally biased region" description="Low complexity" evidence="16">
    <location>
        <begin position="22"/>
        <end position="39"/>
    </location>
</feature>
<dbReference type="CDD" id="cd04488">
    <property type="entry name" value="RecG_wedge_OBF"/>
    <property type="match status" value="1"/>
</dbReference>
<evidence type="ECO:0000256" key="5">
    <source>
        <dbReference type="ARBA" id="ARBA00022801"/>
    </source>
</evidence>
<dbReference type="EMBL" id="PRDW01000008">
    <property type="protein sequence ID" value="PPB83443.1"/>
    <property type="molecule type" value="Genomic_DNA"/>
</dbReference>
<dbReference type="PROSITE" id="PS51192">
    <property type="entry name" value="HELICASE_ATP_BIND_1"/>
    <property type="match status" value="1"/>
</dbReference>
<keyword evidence="6 15" id="KW-0347">Helicase</keyword>
<dbReference type="InterPro" id="IPR011545">
    <property type="entry name" value="DEAD/DEAH_box_helicase_dom"/>
</dbReference>
<gene>
    <name evidence="19" type="ORF">B0O95_108104</name>
</gene>
<feature type="domain" description="Helicase ATP-binding" evidence="17">
    <location>
        <begin position="406"/>
        <end position="575"/>
    </location>
</feature>
<feature type="domain" description="Helicase C-terminal" evidence="18">
    <location>
        <begin position="594"/>
        <end position="754"/>
    </location>
</feature>
<feature type="region of interest" description="Disordered" evidence="16">
    <location>
        <begin position="1"/>
        <end position="140"/>
    </location>
</feature>
<dbReference type="RefSeq" id="WP_199180484.1">
    <property type="nucleotide sequence ID" value="NZ_CP062178.1"/>
</dbReference>
<dbReference type="AlphaFoldDB" id="A0A2P5K9S1"/>
<dbReference type="Proteomes" id="UP000243096">
    <property type="component" value="Unassembled WGS sequence"/>
</dbReference>
<dbReference type="NCBIfam" id="TIGR00643">
    <property type="entry name" value="recG"/>
    <property type="match status" value="1"/>
</dbReference>
<dbReference type="InterPro" id="IPR001650">
    <property type="entry name" value="Helicase_C-like"/>
</dbReference>
<comment type="catalytic activity">
    <reaction evidence="14 15">
        <text>ATP + H2O = ADP + phosphate + H(+)</text>
        <dbReference type="Rhea" id="RHEA:13065"/>
        <dbReference type="ChEBI" id="CHEBI:15377"/>
        <dbReference type="ChEBI" id="CHEBI:15378"/>
        <dbReference type="ChEBI" id="CHEBI:30616"/>
        <dbReference type="ChEBI" id="CHEBI:43474"/>
        <dbReference type="ChEBI" id="CHEBI:456216"/>
        <dbReference type="EC" id="5.6.2.4"/>
    </reaction>
</comment>
<keyword evidence="9 15" id="KW-0233">DNA recombination</keyword>
<dbReference type="NCBIfam" id="NF008163">
    <property type="entry name" value="PRK10917.1-1"/>
    <property type="match status" value="1"/>
</dbReference>
<evidence type="ECO:0000256" key="4">
    <source>
        <dbReference type="ARBA" id="ARBA00022763"/>
    </source>
</evidence>
<feature type="compositionally biased region" description="Low complexity" evidence="16">
    <location>
        <begin position="46"/>
        <end position="67"/>
    </location>
</feature>
<dbReference type="SMART" id="SM00490">
    <property type="entry name" value="HELICc"/>
    <property type="match status" value="1"/>
</dbReference>
<keyword evidence="5 15" id="KW-0378">Hydrolase</keyword>
<comment type="similarity">
    <text evidence="1 15">Belongs to the helicase family. RecG subfamily.</text>
</comment>
<evidence type="ECO:0000313" key="19">
    <source>
        <dbReference type="EMBL" id="PPB83443.1"/>
    </source>
</evidence>
<evidence type="ECO:0000259" key="17">
    <source>
        <dbReference type="PROSITE" id="PS51192"/>
    </source>
</evidence>
<dbReference type="Pfam" id="PF17191">
    <property type="entry name" value="RecG_wedge"/>
    <property type="match status" value="1"/>
</dbReference>
<keyword evidence="8" id="KW-0238">DNA-binding</keyword>
<evidence type="ECO:0000259" key="18">
    <source>
        <dbReference type="PROSITE" id="PS51194"/>
    </source>
</evidence>
<keyword evidence="20" id="KW-1185">Reference proteome</keyword>
<protein>
    <recommendedName>
        <fullName evidence="2 15">ATP-dependent DNA helicase RecG</fullName>
        <ecNumber evidence="13 15">5.6.2.4</ecNumber>
    </recommendedName>
</protein>
<dbReference type="GO" id="GO:0006310">
    <property type="term" value="P:DNA recombination"/>
    <property type="evidence" value="ECO:0007669"/>
    <property type="project" value="UniProtKB-UniRule"/>
</dbReference>
<name>A0A2P5K9S1_9BURK</name>
<evidence type="ECO:0000256" key="8">
    <source>
        <dbReference type="ARBA" id="ARBA00023125"/>
    </source>
</evidence>
<comment type="caution">
    <text evidence="19">The sequence shown here is derived from an EMBL/GenBank/DDBJ whole genome shotgun (WGS) entry which is preliminary data.</text>
</comment>
<dbReference type="GO" id="GO:0003677">
    <property type="term" value="F:DNA binding"/>
    <property type="evidence" value="ECO:0007669"/>
    <property type="project" value="UniProtKB-KW"/>
</dbReference>
<dbReference type="CDD" id="cd18811">
    <property type="entry name" value="SF2_C_RecG"/>
    <property type="match status" value="1"/>
</dbReference>
<evidence type="ECO:0000256" key="1">
    <source>
        <dbReference type="ARBA" id="ARBA00007504"/>
    </source>
</evidence>
<dbReference type="Pfam" id="PF19833">
    <property type="entry name" value="RecG_dom3_C"/>
    <property type="match status" value="1"/>
</dbReference>
<organism evidence="19 20">
    <name type="scientific">Mycetohabitans endofungorum</name>
    <dbReference type="NCBI Taxonomy" id="417203"/>
    <lineage>
        <taxon>Bacteria</taxon>
        <taxon>Pseudomonadati</taxon>
        <taxon>Pseudomonadota</taxon>
        <taxon>Betaproteobacteria</taxon>
        <taxon>Burkholderiales</taxon>
        <taxon>Burkholderiaceae</taxon>
        <taxon>Mycetohabitans</taxon>
    </lineage>
</organism>
<evidence type="ECO:0000256" key="13">
    <source>
        <dbReference type="ARBA" id="ARBA00034808"/>
    </source>
</evidence>
<accession>A0A2P5K9S1</accession>
<dbReference type="GO" id="GO:0016887">
    <property type="term" value="F:ATP hydrolysis activity"/>
    <property type="evidence" value="ECO:0007669"/>
    <property type="project" value="RHEA"/>
</dbReference>
<keyword evidence="4 15" id="KW-0227">DNA damage</keyword>
<sequence length="819" mass="87968">MPLSRYPQPVLPRSGEPDAVPDDAAAGGAAVPGRAAVGPSAQRSPAATVGDKAAVQAAADTAAQAVGSPAIRPAGNDSAKPTDKAATGPTIQALAEPATDASAKLATDAPAKPATETSVKPAAKAAAKPAGKSGGRPSDKLARLGLARDIDLVLHLPMRYEDETTLTPIGKLLPGMTAQVQGEVVDNEIAYRPRRQMLVRLRDEHGDALMLRFLNFWGSQTRQLASGARLRVRGDVRGGFFGMEMVHPAYRVVEDDAPLPDALTPVYPSTAGVSQAYLRRAIDSALQRTPLPELLPPRIADAFLAPLGVPSLADAVRTLHHPRADADEAALMDRTHPAWLRIKFEELLAQQLSLKRAHDERRLRAAPAMARRPAADRDALVTRLHAALPFQLTGAQQRASEQIAVDLAAAHPMQRLLQGDVGSGKTVVAALAAAQAIDAGYQAALMAPTELLAEQHARKLRGWLEPLGVRTAWLAGSLKARDKRAALEAVASGDAQLVVGTHAMIQEAVKFARLGLVIVDEQHRFGVEQRLALRAKAQAEAAVSGFQPHQLMMSATPIPRTLAMTYYADLDVSTIDELPPGRTPVLTKLVSDARRDEVIARVREAALAGRQVYWVCPLIEESEALQLQTAVDTYETLVVALPQLQVGLVHGRLAAADKADVMARFTRNEIHLLVATTVIEVGVDVPNASLMVIEHAERFGLAQLHQLRGRVGRGSQSSVCLLMYASPLSLAARERLRTMRETTDGFEIARRDLEIRGPGEFLGARQSGAAMLRFADIEQDAWLIEPARRAAERLLGEYPQAAAAHLARWLGSREQYLKA</sequence>
<evidence type="ECO:0000256" key="2">
    <source>
        <dbReference type="ARBA" id="ARBA00017846"/>
    </source>
</evidence>
<evidence type="ECO:0000256" key="10">
    <source>
        <dbReference type="ARBA" id="ARBA00023204"/>
    </source>
</evidence>
<dbReference type="PROSITE" id="PS51194">
    <property type="entry name" value="HELICASE_CTER"/>
    <property type="match status" value="1"/>
</dbReference>
<evidence type="ECO:0000256" key="14">
    <source>
        <dbReference type="ARBA" id="ARBA00048988"/>
    </source>
</evidence>
<dbReference type="Pfam" id="PF00271">
    <property type="entry name" value="Helicase_C"/>
    <property type="match status" value="1"/>
</dbReference>